<name>A0A953L672_9BACT</name>
<dbReference type="GO" id="GO:0046872">
    <property type="term" value="F:metal ion binding"/>
    <property type="evidence" value="ECO:0007669"/>
    <property type="project" value="UniProtKB-KW"/>
</dbReference>
<dbReference type="SUPFAM" id="SSF51905">
    <property type="entry name" value="FAD/NAD(P)-binding domain"/>
    <property type="match status" value="1"/>
</dbReference>
<dbReference type="GO" id="GO:0016491">
    <property type="term" value="F:oxidoreductase activity"/>
    <property type="evidence" value="ECO:0007669"/>
    <property type="project" value="UniProtKB-KW"/>
</dbReference>
<dbReference type="InterPro" id="IPR036188">
    <property type="entry name" value="FAD/NAD-bd_sf"/>
</dbReference>
<evidence type="ECO:0000256" key="4">
    <source>
        <dbReference type="ARBA" id="ARBA00023004"/>
    </source>
</evidence>
<proteinExistence type="predicted"/>
<feature type="signal peptide" evidence="6">
    <location>
        <begin position="1"/>
        <end position="20"/>
    </location>
</feature>
<dbReference type="InterPro" id="IPR039650">
    <property type="entry name" value="HdrA-like"/>
</dbReference>
<keyword evidence="5" id="KW-0411">Iron-sulfur</keyword>
<dbReference type="Proteomes" id="UP000753961">
    <property type="component" value="Unassembled WGS sequence"/>
</dbReference>
<dbReference type="Gene3D" id="3.50.50.60">
    <property type="entry name" value="FAD/NAD(P)-binding domain"/>
    <property type="match status" value="1"/>
</dbReference>
<evidence type="ECO:0000256" key="5">
    <source>
        <dbReference type="ARBA" id="ARBA00023014"/>
    </source>
</evidence>
<dbReference type="AlphaFoldDB" id="A0A953L672"/>
<evidence type="ECO:0000256" key="6">
    <source>
        <dbReference type="SAM" id="SignalP"/>
    </source>
</evidence>
<organism evidence="7 8">
    <name type="scientific">Membranihabitans marinus</name>
    <dbReference type="NCBI Taxonomy" id="1227546"/>
    <lineage>
        <taxon>Bacteria</taxon>
        <taxon>Pseudomonadati</taxon>
        <taxon>Bacteroidota</taxon>
        <taxon>Saprospiria</taxon>
        <taxon>Saprospirales</taxon>
        <taxon>Saprospiraceae</taxon>
        <taxon>Membranihabitans</taxon>
    </lineage>
</organism>
<reference evidence="7" key="1">
    <citation type="submission" date="2021-06" db="EMBL/GenBank/DDBJ databases">
        <title>44 bacteria genomes isolated from Dapeng, Shenzhen.</title>
        <authorList>
            <person name="Zheng W."/>
            <person name="Yu S."/>
            <person name="Huang Y."/>
        </authorList>
    </citation>
    <scope>NUCLEOTIDE SEQUENCE</scope>
    <source>
        <strain evidence="7">DP5N28-2</strain>
    </source>
</reference>
<keyword evidence="8" id="KW-1185">Reference proteome</keyword>
<dbReference type="PANTHER" id="PTHR43498:SF1">
    <property type="entry name" value="COB--COM HETERODISULFIDE REDUCTASE IRON-SULFUR SUBUNIT A"/>
    <property type="match status" value="1"/>
</dbReference>
<keyword evidence="3" id="KW-0560">Oxidoreductase</keyword>
<keyword evidence="2" id="KW-0479">Metal-binding</keyword>
<evidence type="ECO:0000256" key="1">
    <source>
        <dbReference type="ARBA" id="ARBA00022485"/>
    </source>
</evidence>
<keyword evidence="6" id="KW-0732">Signal</keyword>
<dbReference type="Pfam" id="PF12831">
    <property type="entry name" value="FAD_oxidored"/>
    <property type="match status" value="1"/>
</dbReference>
<evidence type="ECO:0000313" key="8">
    <source>
        <dbReference type="Proteomes" id="UP000753961"/>
    </source>
</evidence>
<evidence type="ECO:0000256" key="2">
    <source>
        <dbReference type="ARBA" id="ARBA00022723"/>
    </source>
</evidence>
<dbReference type="PANTHER" id="PTHR43498">
    <property type="entry name" value="FERREDOXIN:COB-COM HETERODISULFIDE REDUCTASE SUBUNIT A"/>
    <property type="match status" value="1"/>
</dbReference>
<accession>A0A953L672</accession>
<dbReference type="RefSeq" id="WP_222578861.1">
    <property type="nucleotide sequence ID" value="NZ_JAHVHU010000004.1"/>
</dbReference>
<sequence length="547" mass="61663">MIRNFVFYIGLFLFSVPAIAQSNSYDIVIYGGTSAGVSAAIQAARMDKSVVILEPYHRLGGLSAGGLGATDIGNKRVIGGISREFYQNLKNHYDQNSNWKWEDRSDYFGKNEHRNSEGDDGMWTFEPSAALHVYHKMMEPYDIEVQYGKKLDRKAGVKKEGNSIRSITMMDGSVYTGKAFIDGTYEGDLMAAAGVTYAVGREDNEVYGETLNGYYLAEYHKQSGYHQFPDGVDPYVEPGHPGSGLLWGVSTNKPGQKGEGDQLMQAYNFRMCLTNNPENRLAIEKPDNYNPDKYELLVRLFEAQPDMRKINQYFIWSKMPNQKTDVNNRGGFSTDAIDMNHNWPEASYEIREAIQKEHLDYTQGLFYFYQNDPRVPSELQNFVKEWGYPKDEYVSNNHFTPQLYVREGRRMVSDYVMTEHHCQGDVVVEDAIGMAAYGMDSHNTQRIVVDGMVKNEGNVEVSGFKPYPISYRSITPTKSECENLVVPVALSASHIAFGSIRMEPVFMVLGQSAATVAAMAVDQSSAVQDLSYGELKEKLLKDKQVLE</sequence>
<dbReference type="EMBL" id="JAHVHU010000004">
    <property type="protein sequence ID" value="MBY5957342.1"/>
    <property type="molecule type" value="Genomic_DNA"/>
</dbReference>
<keyword evidence="4" id="KW-0408">Iron</keyword>
<evidence type="ECO:0000256" key="3">
    <source>
        <dbReference type="ARBA" id="ARBA00023002"/>
    </source>
</evidence>
<comment type="caution">
    <text evidence="7">The sequence shown here is derived from an EMBL/GenBank/DDBJ whole genome shotgun (WGS) entry which is preliminary data.</text>
</comment>
<keyword evidence="1" id="KW-0004">4Fe-4S</keyword>
<dbReference type="GO" id="GO:0051539">
    <property type="term" value="F:4 iron, 4 sulfur cluster binding"/>
    <property type="evidence" value="ECO:0007669"/>
    <property type="project" value="UniProtKB-KW"/>
</dbReference>
<gene>
    <name evidence="7" type="ORF">KUV50_04285</name>
</gene>
<evidence type="ECO:0000313" key="7">
    <source>
        <dbReference type="EMBL" id="MBY5957342.1"/>
    </source>
</evidence>
<protein>
    <submittedName>
        <fullName evidence="7">FAD-dependent oxidoreductase</fullName>
    </submittedName>
</protein>
<feature type="chain" id="PRO_5037123775" evidence="6">
    <location>
        <begin position="21"/>
        <end position="547"/>
    </location>
</feature>